<evidence type="ECO:0000259" key="8">
    <source>
        <dbReference type="Pfam" id="PF00814"/>
    </source>
</evidence>
<dbReference type="GO" id="GO:0046872">
    <property type="term" value="F:metal ion binding"/>
    <property type="evidence" value="ECO:0007669"/>
    <property type="project" value="UniProtKB-KW"/>
</dbReference>
<organism evidence="10">
    <name type="scientific">Perkinsus marinus (strain ATCC 50983 / TXsc)</name>
    <dbReference type="NCBI Taxonomy" id="423536"/>
    <lineage>
        <taxon>Eukaryota</taxon>
        <taxon>Sar</taxon>
        <taxon>Alveolata</taxon>
        <taxon>Perkinsozoa</taxon>
        <taxon>Perkinsea</taxon>
        <taxon>Perkinsida</taxon>
        <taxon>Perkinsidae</taxon>
        <taxon>Perkinsus</taxon>
    </lineage>
</organism>
<dbReference type="InterPro" id="IPR043129">
    <property type="entry name" value="ATPase_NBD"/>
</dbReference>
<dbReference type="Gene3D" id="3.40.50.300">
    <property type="entry name" value="P-loop containing nucleotide triphosphate hydrolases"/>
    <property type="match status" value="1"/>
</dbReference>
<feature type="region of interest" description="Disordered" evidence="7">
    <location>
        <begin position="384"/>
        <end position="403"/>
    </location>
</feature>
<dbReference type="EMBL" id="GG687613">
    <property type="protein sequence ID" value="EEQ97094.1"/>
    <property type="molecule type" value="Genomic_DNA"/>
</dbReference>
<keyword evidence="5" id="KW-0012">Acyltransferase</keyword>
<accession>C5M1Q6</accession>
<feature type="compositionally biased region" description="Basic and acidic residues" evidence="7">
    <location>
        <begin position="241"/>
        <end position="253"/>
    </location>
</feature>
<sequence>MDMDEVRTVYRGEELKAYVTVTVVVASIMSESAGLSGSASSESVTSPEVLPPPSNEGPSVSFLLPNEDATIKLGQQIASVLRPGLTVLLKGNLGAGKTCLARALMRHITQKTTLEVPSPSYLISFTYIVEDEYGLLEKGSKVHHLDPYRLASGKVAALFDFDTAFREDITIIEWPERLGSNVTPPSSSSLVVYFSGVGPQAVGRHVTLSCSGQAEYWSSVLKAWPPKIRVGKPRPANAEEGTDKPVGDGETKESQFLPPLPSDQSKWLVLGIESSCDDTAAAVVDIDGNIRGEAIASQAEIHSQYGGVVPKLAQEAHASAINKTTELALSRAGIDFKDLTAVGVTVGPGLALCLQVGVKSAIELAAKYDLPLVRTHHMESHMLVTRKPDPTPTASSTSPSPHRPEFPFVTLLVSGGHNMAVLTRGMGDHIILGSTLDDSVGECFDKVARLLDIHDVPGGPVLEKLASEGNPRACLRELAKPLAKTRDLELKNGCDFSFAGLKTSMRHLIEGGKYSKPDMAASFQKRCVDHLVERAGRAIDWALEIDDSIKTWWSLELAKEKGLTYTVLLLALY</sequence>
<dbReference type="Pfam" id="PF02367">
    <property type="entry name" value="TsaE"/>
    <property type="match status" value="1"/>
</dbReference>
<dbReference type="RefSeq" id="XP_002764377.1">
    <property type="nucleotide sequence ID" value="XM_002764331.1"/>
</dbReference>
<dbReference type="GeneID" id="9053319"/>
<dbReference type="NCBIfam" id="TIGR00329">
    <property type="entry name" value="gcp_kae1"/>
    <property type="match status" value="1"/>
</dbReference>
<comment type="catalytic activity">
    <reaction evidence="6">
        <text>L-threonylcarbamoyladenylate + adenosine(37) in tRNA = N(6)-L-threonylcarbamoyladenosine(37) in tRNA + AMP + H(+)</text>
        <dbReference type="Rhea" id="RHEA:37059"/>
        <dbReference type="Rhea" id="RHEA-COMP:10162"/>
        <dbReference type="Rhea" id="RHEA-COMP:10163"/>
        <dbReference type="ChEBI" id="CHEBI:15378"/>
        <dbReference type="ChEBI" id="CHEBI:73682"/>
        <dbReference type="ChEBI" id="CHEBI:74411"/>
        <dbReference type="ChEBI" id="CHEBI:74418"/>
        <dbReference type="ChEBI" id="CHEBI:456215"/>
        <dbReference type="EC" id="2.3.1.234"/>
    </reaction>
</comment>
<keyword evidence="2" id="KW-0808">Transferase</keyword>
<dbReference type="InterPro" id="IPR003442">
    <property type="entry name" value="T6A_TsaE"/>
</dbReference>
<evidence type="ECO:0000256" key="6">
    <source>
        <dbReference type="ARBA" id="ARBA00048117"/>
    </source>
</evidence>
<evidence type="ECO:0000313" key="10">
    <source>
        <dbReference type="Proteomes" id="UP000007800"/>
    </source>
</evidence>
<keyword evidence="10" id="KW-1185">Reference proteome</keyword>
<dbReference type="PANTHER" id="PTHR11735">
    <property type="entry name" value="TRNA N6-ADENOSINE THREONYLCARBAMOYLTRANSFERASE"/>
    <property type="match status" value="1"/>
</dbReference>
<gene>
    <name evidence="9" type="ORF">Pmar_PMAR027340</name>
</gene>
<dbReference type="OMA" id="YLLCNTY"/>
<dbReference type="InterPro" id="IPR027417">
    <property type="entry name" value="P-loop_NTPase"/>
</dbReference>
<dbReference type="SUPFAM" id="SSF52540">
    <property type="entry name" value="P-loop containing nucleoside triphosphate hydrolases"/>
    <property type="match status" value="1"/>
</dbReference>
<dbReference type="InterPro" id="IPR017861">
    <property type="entry name" value="KAE1/TsaD"/>
</dbReference>
<reference evidence="9 10" key="1">
    <citation type="submission" date="2008-07" db="EMBL/GenBank/DDBJ databases">
        <authorList>
            <person name="El-Sayed N."/>
            <person name="Caler E."/>
            <person name="Inman J."/>
            <person name="Amedeo P."/>
            <person name="Hass B."/>
            <person name="Wortman J."/>
        </authorList>
    </citation>
    <scope>NUCLEOTIDE SEQUENCE [LARGE SCALE GENOMIC DNA]</scope>
    <source>
        <strain evidence="10">ATCC 50983 / TXsc</strain>
    </source>
</reference>
<dbReference type="Pfam" id="PF00814">
    <property type="entry name" value="TsaD"/>
    <property type="match status" value="1"/>
</dbReference>
<dbReference type="PRINTS" id="PR00789">
    <property type="entry name" value="OSIALOPTASE"/>
</dbReference>
<dbReference type="GO" id="GO:0002949">
    <property type="term" value="P:tRNA threonylcarbamoyladenosine modification"/>
    <property type="evidence" value="ECO:0007669"/>
    <property type="project" value="InterPro"/>
</dbReference>
<keyword evidence="3" id="KW-0819">tRNA processing</keyword>
<dbReference type="Gene3D" id="3.30.420.40">
    <property type="match status" value="2"/>
</dbReference>
<proteinExistence type="predicted"/>
<dbReference type="EC" id="2.3.1.234" evidence="1"/>
<feature type="region of interest" description="Disordered" evidence="7">
    <location>
        <begin position="35"/>
        <end position="57"/>
    </location>
</feature>
<feature type="region of interest" description="Disordered" evidence="7">
    <location>
        <begin position="231"/>
        <end position="260"/>
    </location>
</feature>
<evidence type="ECO:0000256" key="5">
    <source>
        <dbReference type="ARBA" id="ARBA00023315"/>
    </source>
</evidence>
<evidence type="ECO:0000256" key="1">
    <source>
        <dbReference type="ARBA" id="ARBA00012156"/>
    </source>
</evidence>
<evidence type="ECO:0000313" key="9">
    <source>
        <dbReference type="EMBL" id="EEQ97094.1"/>
    </source>
</evidence>
<name>C5M1Q6_PERM5</name>
<dbReference type="InParanoid" id="C5M1Q6"/>
<dbReference type="PANTHER" id="PTHR11735:SF6">
    <property type="entry name" value="TRNA N6-ADENOSINE THREONYLCARBAMOYLTRANSFERASE, MITOCHONDRIAL"/>
    <property type="match status" value="1"/>
</dbReference>
<evidence type="ECO:0000256" key="3">
    <source>
        <dbReference type="ARBA" id="ARBA00022694"/>
    </source>
</evidence>
<dbReference type="SUPFAM" id="SSF53067">
    <property type="entry name" value="Actin-like ATPase domain"/>
    <property type="match status" value="1"/>
</dbReference>
<dbReference type="CDD" id="cd24134">
    <property type="entry name" value="ASKHA_NBD_OSGEPL1_QRI7_euk"/>
    <property type="match status" value="1"/>
</dbReference>
<dbReference type="AlphaFoldDB" id="C5M1Q6"/>
<keyword evidence="4" id="KW-0479">Metal-binding</keyword>
<dbReference type="InterPro" id="IPR000905">
    <property type="entry name" value="Gcp-like_dom"/>
</dbReference>
<evidence type="ECO:0000256" key="2">
    <source>
        <dbReference type="ARBA" id="ARBA00022679"/>
    </source>
</evidence>
<dbReference type="GO" id="GO:0005739">
    <property type="term" value="C:mitochondrion"/>
    <property type="evidence" value="ECO:0007669"/>
    <property type="project" value="TreeGrafter"/>
</dbReference>
<evidence type="ECO:0000256" key="4">
    <source>
        <dbReference type="ARBA" id="ARBA00022723"/>
    </source>
</evidence>
<protein>
    <recommendedName>
        <fullName evidence="1">N(6)-L-threonylcarbamoyladenine synthase</fullName>
        <ecNumber evidence="1">2.3.1.234</ecNumber>
    </recommendedName>
</protein>
<dbReference type="GO" id="GO:0061711">
    <property type="term" value="F:tRNA N(6)-L-threonylcarbamoyladenine synthase activity"/>
    <property type="evidence" value="ECO:0007669"/>
    <property type="project" value="UniProtKB-EC"/>
</dbReference>
<evidence type="ECO:0000256" key="7">
    <source>
        <dbReference type="SAM" id="MobiDB-lite"/>
    </source>
</evidence>
<dbReference type="OrthoDB" id="10254073at2759"/>
<dbReference type="Proteomes" id="UP000007800">
    <property type="component" value="Unassembled WGS sequence"/>
</dbReference>
<feature type="domain" description="Gcp-like" evidence="8">
    <location>
        <begin position="290"/>
        <end position="540"/>
    </location>
</feature>